<organism evidence="2">
    <name type="scientific">Tetraselmis sp. GSL018</name>
    <dbReference type="NCBI Taxonomy" id="582737"/>
    <lineage>
        <taxon>Eukaryota</taxon>
        <taxon>Viridiplantae</taxon>
        <taxon>Chlorophyta</taxon>
        <taxon>core chlorophytes</taxon>
        <taxon>Chlorodendrophyceae</taxon>
        <taxon>Chlorodendrales</taxon>
        <taxon>Chlorodendraceae</taxon>
        <taxon>Tetraselmis</taxon>
    </lineage>
</organism>
<protein>
    <submittedName>
        <fullName evidence="2">Autophagy 18 h</fullName>
    </submittedName>
</protein>
<feature type="region of interest" description="Disordered" evidence="1">
    <location>
        <begin position="99"/>
        <end position="130"/>
    </location>
</feature>
<dbReference type="AlphaFoldDB" id="A0A061R463"/>
<sequence>MFTAMTYPVPSSLTQGPAEAQRWCASAALGPRWLAFASNQSVHEGPGAAAKHVPGGKRAERFSYSDYMKTVAAQAAASSGKQLRAGLSRVADAGFKMLSSNSWSGRWGHEERPSDAFARGGDGGASQHDT</sequence>
<reference evidence="2" key="1">
    <citation type="submission" date="2014-05" db="EMBL/GenBank/DDBJ databases">
        <title>The transcriptome of the halophilic microalga Tetraselmis sp. GSL018 isolated from the Great Salt Lake, Utah.</title>
        <authorList>
            <person name="Jinkerson R.E."/>
            <person name="D'Adamo S."/>
            <person name="Posewitz M.C."/>
        </authorList>
    </citation>
    <scope>NUCLEOTIDE SEQUENCE</scope>
    <source>
        <strain evidence="2">GSL018</strain>
    </source>
</reference>
<proteinExistence type="predicted"/>
<dbReference type="EMBL" id="GBEZ01021420">
    <property type="protein sequence ID" value="JAC65326.1"/>
    <property type="molecule type" value="Transcribed_RNA"/>
</dbReference>
<evidence type="ECO:0000313" key="2">
    <source>
        <dbReference type="EMBL" id="JAC65326.1"/>
    </source>
</evidence>
<name>A0A061R463_9CHLO</name>
<gene>
    <name evidence="2" type="ORF">TSPGSL018_16279</name>
</gene>
<feature type="non-terminal residue" evidence="2">
    <location>
        <position position="130"/>
    </location>
</feature>
<accession>A0A061R463</accession>
<evidence type="ECO:0000256" key="1">
    <source>
        <dbReference type="SAM" id="MobiDB-lite"/>
    </source>
</evidence>